<dbReference type="EMBL" id="CP104013">
    <property type="protein sequence ID" value="UYP44279.1"/>
    <property type="molecule type" value="Genomic_DNA"/>
</dbReference>
<evidence type="ECO:0000313" key="1">
    <source>
        <dbReference type="EMBL" id="UYP44279.1"/>
    </source>
</evidence>
<keyword evidence="2" id="KW-1185">Reference proteome</keyword>
<proteinExistence type="predicted"/>
<gene>
    <name evidence="1" type="ORF">NEF87_000564</name>
</gene>
<dbReference type="Proteomes" id="UP001208689">
    <property type="component" value="Chromosome"/>
</dbReference>
<evidence type="ECO:0000313" key="2">
    <source>
        <dbReference type="Proteomes" id="UP001208689"/>
    </source>
</evidence>
<organism evidence="1 2">
    <name type="scientific">Candidatus Lokiarchaeum ossiferum</name>
    <dbReference type="NCBI Taxonomy" id="2951803"/>
    <lineage>
        <taxon>Archaea</taxon>
        <taxon>Promethearchaeati</taxon>
        <taxon>Promethearchaeota</taxon>
        <taxon>Promethearchaeia</taxon>
        <taxon>Promethearchaeales</taxon>
        <taxon>Promethearchaeaceae</taxon>
        <taxon>Candidatus Lokiarchaeum</taxon>
    </lineage>
</organism>
<name>A0ABY6HP85_9ARCH</name>
<protein>
    <submittedName>
        <fullName evidence="1">Uncharacterized protein</fullName>
    </submittedName>
</protein>
<sequence>MQKSRHRRIQQKFIEDRTHIDHLLKYGWTLLDNTSQMTQHFMELLRESILQQHPEWNEDQIIREMRKRTLNQKKHSKSGNI</sequence>
<reference evidence="1" key="1">
    <citation type="submission" date="2022-09" db="EMBL/GenBank/DDBJ databases">
        <title>Actin cytoskeleton and complex cell architecture in an #Asgard archaeon.</title>
        <authorList>
            <person name="Ponce Toledo R.I."/>
            <person name="Schleper C."/>
            <person name="Rodrigues Oliveira T."/>
            <person name="Wollweber F."/>
            <person name="Xu J."/>
            <person name="Rittmann S."/>
            <person name="Klingl A."/>
            <person name="Pilhofer M."/>
        </authorList>
    </citation>
    <scope>NUCLEOTIDE SEQUENCE</scope>
    <source>
        <strain evidence="1">B-35</strain>
    </source>
</reference>
<accession>A0ABY6HP85</accession>